<dbReference type="InterPro" id="IPR013083">
    <property type="entry name" value="Znf_RING/FYVE/PHD"/>
</dbReference>
<dbReference type="SMART" id="SM00504">
    <property type="entry name" value="Ubox"/>
    <property type="match status" value="1"/>
</dbReference>
<dbReference type="InterPro" id="IPR003613">
    <property type="entry name" value="Ubox_domain"/>
</dbReference>
<keyword evidence="12" id="KW-1185">Reference proteome</keyword>
<keyword evidence="6" id="KW-0833">Ubl conjugation pathway</keyword>
<evidence type="ECO:0000256" key="6">
    <source>
        <dbReference type="ARBA" id="ARBA00022786"/>
    </source>
</evidence>
<sequence length="921" mass="105004">MGKKQHQKDKLYLTNKEWKEEWGGKKADVPQKASFRRLPFHCCSLSLQPFEHPLCTKDGIIFDLLNIVPYLKKYAKNPVTGEPLQAKELIKLNFHKNAEGQFHCPVTFKVFNNNSHIVAIKPTGNVFSYEAVEQLNIKPKNFKDLLTDEPFTRKDIITIQDPTSLDKFNLSNFHHLKNNLKVVNEEEEKAKKDPKYYLNRANKDTLGILSELEKTYKEPEKKSTEKAESLTERNAAHYSTGAVASSFTSTAQVPVTQQEAAVIDQDVVRYREVKKKGYVRLQTSHGDLNLELHCEMVSKTCENFIKLCSRGYYDNTIFHRSIRNFMIQGGDPTGTGTGGESAWGAPFKDEFKPNLIHQGGGILSMANSGPNTNKSQFFITFRSCRHLDEKHSVFGRLVGGHETLNAMERVECDEKDRPKEVIKLIKAVVFVNPFEEVDAILEKEREKQEEEQKRQDEEARKKKAAATPAEAPKVYRSGVGKYIPNKPASRDADIAELAPQTSKKKIKTSGGRNPIPILQDLVFPRNSINTGSKSNLFISATDNNRQQMATRPAANSSRKIVIFASELASAVGRHRYQSQEETFRKVWLRSHQQSFCFAHALQFKDDLRHLLTQSEELKTQFPSLEGAEGEVELVDFGTILRKIICDVSLRKVYHQILSFLKVNLFKSSKEEQLLVNANVVEQISEEVKTLCKHEEKPVESIVKEICLKTGVEKKEVVEAMESKITKDRGTQLEKNAVLDFGKEKGLEIERPPVPELYYRDMEYDGITWSVCGKVDAETEDTVIEVKNRKSRFMCPEYDYIQLQSYLFICKKPKGVLLERLRGQNRETCFDFDEELWKELTSELAEFVGELSEAMNMSKQALYGYSSPRKREHDKMSQSEPVGCQATEEEPEPVKKLTLEESKDSSVIPEVENKQQAGSNEL</sequence>
<evidence type="ECO:0000256" key="7">
    <source>
        <dbReference type="ARBA" id="ARBA00023242"/>
    </source>
</evidence>
<reference evidence="11 12" key="1">
    <citation type="submission" date="2022-05" db="EMBL/GenBank/DDBJ databases">
        <authorList>
            <consortium name="Genoscope - CEA"/>
            <person name="William W."/>
        </authorList>
    </citation>
    <scope>NUCLEOTIDE SEQUENCE [LARGE SCALE GENOMIC DNA]</scope>
</reference>
<evidence type="ECO:0000313" key="11">
    <source>
        <dbReference type="EMBL" id="CAH3104158.1"/>
    </source>
</evidence>
<dbReference type="SUPFAM" id="SSF57850">
    <property type="entry name" value="RING/U-box"/>
    <property type="match status" value="1"/>
</dbReference>
<dbReference type="PROSITE" id="PS51698">
    <property type="entry name" value="U_BOX"/>
    <property type="match status" value="1"/>
</dbReference>
<dbReference type="Pfam" id="PF00160">
    <property type="entry name" value="Pro_isomerase"/>
    <property type="match status" value="1"/>
</dbReference>
<proteinExistence type="inferred from homology"/>
<keyword evidence="7" id="KW-0539">Nucleus</keyword>
<dbReference type="PROSITE" id="PS00170">
    <property type="entry name" value="CSA_PPIASE_1"/>
    <property type="match status" value="1"/>
</dbReference>
<comment type="subcellular location">
    <subcellularLocation>
        <location evidence="2">Nucleus</location>
    </subcellularLocation>
</comment>
<evidence type="ECO:0000256" key="1">
    <source>
        <dbReference type="ARBA" id="ARBA00000900"/>
    </source>
</evidence>
<evidence type="ECO:0000256" key="4">
    <source>
        <dbReference type="ARBA" id="ARBA00012483"/>
    </source>
</evidence>
<dbReference type="InterPro" id="IPR026951">
    <property type="entry name" value="PPIL2_U-box_dom"/>
</dbReference>
<feature type="domain" description="PPIase cyclophilin-type" evidence="9">
    <location>
        <begin position="286"/>
        <end position="429"/>
    </location>
</feature>
<accession>A0ABN8NHE9</accession>
<feature type="compositionally biased region" description="Basic and acidic residues" evidence="8">
    <location>
        <begin position="891"/>
        <end position="903"/>
    </location>
</feature>
<dbReference type="InterPro" id="IPR044666">
    <property type="entry name" value="Cyclophilin_A-like"/>
</dbReference>
<dbReference type="CDD" id="cd01923">
    <property type="entry name" value="cyclophilin_RING"/>
    <property type="match status" value="1"/>
</dbReference>
<dbReference type="Proteomes" id="UP001159405">
    <property type="component" value="Unassembled WGS sequence"/>
</dbReference>
<dbReference type="PANTHER" id="PTHR45625:SF1">
    <property type="entry name" value="RING-TYPE E3 UBIQUITIN-PROTEIN LIGASE PPIL2"/>
    <property type="match status" value="1"/>
</dbReference>
<name>A0ABN8NHE9_9CNID</name>
<organism evidence="11 12">
    <name type="scientific">Porites lobata</name>
    <dbReference type="NCBI Taxonomy" id="104759"/>
    <lineage>
        <taxon>Eukaryota</taxon>
        <taxon>Metazoa</taxon>
        <taxon>Cnidaria</taxon>
        <taxon>Anthozoa</taxon>
        <taxon>Hexacorallia</taxon>
        <taxon>Scleractinia</taxon>
        <taxon>Fungiina</taxon>
        <taxon>Poritidae</taxon>
        <taxon>Porites</taxon>
    </lineage>
</organism>
<keyword evidence="5" id="KW-0808">Transferase</keyword>
<evidence type="ECO:0000313" key="12">
    <source>
        <dbReference type="Proteomes" id="UP001159405"/>
    </source>
</evidence>
<dbReference type="InterPro" id="IPR020892">
    <property type="entry name" value="Cyclophilin-type_PPIase_CS"/>
</dbReference>
<comment type="similarity">
    <text evidence="3">Belongs to the cyclophilin-type PPIase family. PPIL2 subfamily.</text>
</comment>
<dbReference type="PRINTS" id="PR00153">
    <property type="entry name" value="CSAPPISMRASE"/>
</dbReference>
<dbReference type="CDD" id="cd16663">
    <property type="entry name" value="RING-Ubox_PPIL2"/>
    <property type="match status" value="1"/>
</dbReference>
<comment type="catalytic activity">
    <reaction evidence="1">
        <text>S-ubiquitinyl-[E2 ubiquitin-conjugating enzyme]-L-cysteine + [acceptor protein]-L-lysine = [E2 ubiquitin-conjugating enzyme]-L-cysteine + N(6)-ubiquitinyl-[acceptor protein]-L-lysine.</text>
        <dbReference type="EC" id="2.3.2.27"/>
    </reaction>
</comment>
<gene>
    <name evidence="11" type="ORF">PLOB_00011171</name>
</gene>
<evidence type="ECO:0000256" key="5">
    <source>
        <dbReference type="ARBA" id="ARBA00022679"/>
    </source>
</evidence>
<evidence type="ECO:0000256" key="2">
    <source>
        <dbReference type="ARBA" id="ARBA00004123"/>
    </source>
</evidence>
<feature type="region of interest" description="Disordered" evidence="8">
    <location>
        <begin position="445"/>
        <end position="510"/>
    </location>
</feature>
<dbReference type="PROSITE" id="PS50072">
    <property type="entry name" value="CSA_PPIASE_2"/>
    <property type="match status" value="1"/>
</dbReference>
<feature type="compositionally biased region" description="Basic and acidic residues" evidence="8">
    <location>
        <begin position="445"/>
        <end position="460"/>
    </location>
</feature>
<comment type="caution">
    <text evidence="11">The sequence shown here is derived from an EMBL/GenBank/DDBJ whole genome shotgun (WGS) entry which is preliminary data.</text>
</comment>
<dbReference type="Gene3D" id="3.90.320.10">
    <property type="match status" value="1"/>
</dbReference>
<dbReference type="Gene3D" id="3.30.40.10">
    <property type="entry name" value="Zinc/RING finger domain, C3HC4 (zinc finger)"/>
    <property type="match status" value="1"/>
</dbReference>
<dbReference type="Gene3D" id="2.40.100.10">
    <property type="entry name" value="Cyclophilin-like"/>
    <property type="match status" value="1"/>
</dbReference>
<dbReference type="Pfam" id="PF04641">
    <property type="entry name" value="Rtf2"/>
    <property type="match status" value="1"/>
</dbReference>
<evidence type="ECO:0000259" key="10">
    <source>
        <dbReference type="PROSITE" id="PS51698"/>
    </source>
</evidence>
<protein>
    <recommendedName>
        <fullName evidence="4">RING-type E3 ubiquitin transferase</fullName>
        <ecNumber evidence="4">2.3.2.27</ecNumber>
    </recommendedName>
</protein>
<feature type="region of interest" description="Disordered" evidence="8">
    <location>
        <begin position="866"/>
        <end position="921"/>
    </location>
</feature>
<dbReference type="EC" id="2.3.2.27" evidence="4"/>
<evidence type="ECO:0000256" key="3">
    <source>
        <dbReference type="ARBA" id="ARBA00007930"/>
    </source>
</evidence>
<evidence type="ECO:0000259" key="9">
    <source>
        <dbReference type="PROSITE" id="PS50072"/>
    </source>
</evidence>
<feature type="domain" description="U-box" evidence="10">
    <location>
        <begin position="36"/>
        <end position="109"/>
    </location>
</feature>
<evidence type="ECO:0000256" key="8">
    <source>
        <dbReference type="SAM" id="MobiDB-lite"/>
    </source>
</evidence>
<dbReference type="InterPro" id="IPR011604">
    <property type="entry name" value="PDDEXK-like_dom_sf"/>
</dbReference>
<dbReference type="PANTHER" id="PTHR45625">
    <property type="entry name" value="PEPTIDYL-PROLYL CIS-TRANS ISOMERASE-RELATED"/>
    <property type="match status" value="1"/>
</dbReference>
<dbReference type="InterPro" id="IPR029000">
    <property type="entry name" value="Cyclophilin-like_dom_sf"/>
</dbReference>
<dbReference type="SUPFAM" id="SSF50891">
    <property type="entry name" value="Cyclophilin-like"/>
    <property type="match status" value="1"/>
</dbReference>
<dbReference type="EMBL" id="CALNXK010000016">
    <property type="protein sequence ID" value="CAH3104158.1"/>
    <property type="molecule type" value="Genomic_DNA"/>
</dbReference>
<dbReference type="InterPro" id="IPR002130">
    <property type="entry name" value="Cyclophilin-type_PPIase_dom"/>
</dbReference>